<feature type="region of interest" description="Disordered" evidence="1">
    <location>
        <begin position="78"/>
        <end position="121"/>
    </location>
</feature>
<evidence type="ECO:0000313" key="3">
    <source>
        <dbReference type="EMBL" id="OHU57051.1"/>
    </source>
</evidence>
<sequence length="121" mass="12812">MTHTISVSSHFLATGHSASGHSGGLEGIVEKSLERLWNSVLSGAGHHFGYKFYGVIVAVAVIAGIWLWVKRRRRAARSQAHDASRNAAGDERLGADEATSGTERPSGPRTSGRTGSGSTER</sequence>
<feature type="transmembrane region" description="Helical" evidence="2">
    <location>
        <begin position="50"/>
        <end position="69"/>
    </location>
</feature>
<name>A0A1S1LQQ2_MYCCH</name>
<accession>A0A1S1LQQ2</accession>
<gene>
    <name evidence="3" type="ORF">BKG82_12725</name>
</gene>
<feature type="compositionally biased region" description="Low complexity" evidence="1">
    <location>
        <begin position="104"/>
        <end position="121"/>
    </location>
</feature>
<evidence type="ECO:0000256" key="2">
    <source>
        <dbReference type="SAM" id="Phobius"/>
    </source>
</evidence>
<comment type="caution">
    <text evidence="3">The sequence shown here is derived from an EMBL/GenBank/DDBJ whole genome shotgun (WGS) entry which is preliminary data.</text>
</comment>
<proteinExistence type="predicted"/>
<dbReference type="EMBL" id="MLIQ01000014">
    <property type="protein sequence ID" value="OHU57051.1"/>
    <property type="molecule type" value="Genomic_DNA"/>
</dbReference>
<reference evidence="3 4" key="1">
    <citation type="submission" date="2016-10" db="EMBL/GenBank/DDBJ databases">
        <title>Evaluation of Human, Veterinary and Environmental Mycobacterium chelonae Isolates by Core Genome Phylogenomic Analysis, Targeted Gene Comparison, and Anti-microbial Susceptibility Patterns: A Tale of Mistaken Identities.</title>
        <authorList>
            <person name="Fogelson S.B."/>
            <person name="Camus A.C."/>
            <person name="Lorenz W."/>
            <person name="Vasireddy R."/>
            <person name="Vasireddy S."/>
            <person name="Smith T."/>
            <person name="Brown-Elliott B.A."/>
            <person name="Wallace R.J.Jr."/>
            <person name="Hasan N.A."/>
            <person name="Reischl U."/>
            <person name="Sanchez S."/>
        </authorList>
    </citation>
    <scope>NUCLEOTIDE SEQUENCE [LARGE SCALE GENOMIC DNA]</scope>
    <source>
        <strain evidence="3 4">15515</strain>
    </source>
</reference>
<dbReference type="RefSeq" id="WP_070947425.1">
    <property type="nucleotide sequence ID" value="NZ_MLIQ01000014.1"/>
</dbReference>
<keyword evidence="2" id="KW-1133">Transmembrane helix</keyword>
<feature type="compositionally biased region" description="Basic and acidic residues" evidence="1">
    <location>
        <begin position="79"/>
        <end position="95"/>
    </location>
</feature>
<dbReference type="AlphaFoldDB" id="A0A1S1LQQ2"/>
<keyword evidence="2" id="KW-0472">Membrane</keyword>
<protein>
    <submittedName>
        <fullName evidence="3">Uncharacterized protein</fullName>
    </submittedName>
</protein>
<organism evidence="3 4">
    <name type="scientific">Mycobacteroides chelonae</name>
    <name type="common">Mycobacterium chelonae</name>
    <dbReference type="NCBI Taxonomy" id="1774"/>
    <lineage>
        <taxon>Bacteria</taxon>
        <taxon>Bacillati</taxon>
        <taxon>Actinomycetota</taxon>
        <taxon>Actinomycetes</taxon>
        <taxon>Mycobacteriales</taxon>
        <taxon>Mycobacteriaceae</taxon>
        <taxon>Mycobacteroides</taxon>
    </lineage>
</organism>
<evidence type="ECO:0000256" key="1">
    <source>
        <dbReference type="SAM" id="MobiDB-lite"/>
    </source>
</evidence>
<dbReference type="Proteomes" id="UP000180043">
    <property type="component" value="Unassembled WGS sequence"/>
</dbReference>
<evidence type="ECO:0000313" key="4">
    <source>
        <dbReference type="Proteomes" id="UP000180043"/>
    </source>
</evidence>
<keyword evidence="2" id="KW-0812">Transmembrane</keyword>